<dbReference type="InterPro" id="IPR036291">
    <property type="entry name" value="NAD(P)-bd_dom_sf"/>
</dbReference>
<dbReference type="FunFam" id="3.40.50.720:FF:000084">
    <property type="entry name" value="Short-chain dehydrogenase reductase"/>
    <property type="match status" value="1"/>
</dbReference>
<dbReference type="Gene3D" id="3.40.50.720">
    <property type="entry name" value="NAD(P)-binding Rossmann-like Domain"/>
    <property type="match status" value="1"/>
</dbReference>
<evidence type="ECO:0008006" key="4">
    <source>
        <dbReference type="Google" id="ProtNLM"/>
    </source>
</evidence>
<dbReference type="EMBL" id="UINC01022838">
    <property type="protein sequence ID" value="SVA93282.1"/>
    <property type="molecule type" value="Genomic_DNA"/>
</dbReference>
<reference evidence="3" key="1">
    <citation type="submission" date="2018-05" db="EMBL/GenBank/DDBJ databases">
        <authorList>
            <person name="Lanie J.A."/>
            <person name="Ng W.-L."/>
            <person name="Kazmierczak K.M."/>
            <person name="Andrzejewski T.M."/>
            <person name="Davidsen T.M."/>
            <person name="Wayne K.J."/>
            <person name="Tettelin H."/>
            <person name="Glass J.I."/>
            <person name="Rusch D."/>
            <person name="Podicherti R."/>
            <person name="Tsui H.-C.T."/>
            <person name="Winkler M.E."/>
        </authorList>
    </citation>
    <scope>NUCLEOTIDE SEQUENCE</scope>
</reference>
<evidence type="ECO:0000256" key="1">
    <source>
        <dbReference type="ARBA" id="ARBA00006484"/>
    </source>
</evidence>
<evidence type="ECO:0000313" key="3">
    <source>
        <dbReference type="EMBL" id="SVA93282.1"/>
    </source>
</evidence>
<dbReference type="PRINTS" id="PR00080">
    <property type="entry name" value="SDRFAMILY"/>
</dbReference>
<protein>
    <recommendedName>
        <fullName evidence="4">Oxidoreductase</fullName>
    </recommendedName>
</protein>
<dbReference type="AlphaFoldDB" id="A0A381ZWS0"/>
<dbReference type="GO" id="GO:0016491">
    <property type="term" value="F:oxidoreductase activity"/>
    <property type="evidence" value="ECO:0007669"/>
    <property type="project" value="UniProtKB-KW"/>
</dbReference>
<dbReference type="PANTHER" id="PTHR43639:SF1">
    <property type="entry name" value="SHORT-CHAIN DEHYDROGENASE_REDUCTASE FAMILY PROTEIN"/>
    <property type="match status" value="1"/>
</dbReference>
<keyword evidence="2" id="KW-0560">Oxidoreductase</keyword>
<gene>
    <name evidence="3" type="ORF">METZ01_LOCUS146136</name>
</gene>
<dbReference type="CDD" id="cd05233">
    <property type="entry name" value="SDR_c"/>
    <property type="match status" value="1"/>
</dbReference>
<name>A0A381ZWS0_9ZZZZ</name>
<proteinExistence type="inferred from homology"/>
<comment type="similarity">
    <text evidence="1">Belongs to the short-chain dehydrogenases/reductases (SDR) family.</text>
</comment>
<organism evidence="3">
    <name type="scientific">marine metagenome</name>
    <dbReference type="NCBI Taxonomy" id="408172"/>
    <lineage>
        <taxon>unclassified sequences</taxon>
        <taxon>metagenomes</taxon>
        <taxon>ecological metagenomes</taxon>
    </lineage>
</organism>
<accession>A0A381ZWS0</accession>
<evidence type="ECO:0000256" key="2">
    <source>
        <dbReference type="ARBA" id="ARBA00023002"/>
    </source>
</evidence>
<dbReference type="Pfam" id="PF13561">
    <property type="entry name" value="adh_short_C2"/>
    <property type="match status" value="1"/>
</dbReference>
<dbReference type="PANTHER" id="PTHR43639">
    <property type="entry name" value="OXIDOREDUCTASE, SHORT-CHAIN DEHYDROGENASE/REDUCTASE FAMILY (AFU_ORTHOLOGUE AFUA_5G02870)"/>
    <property type="match status" value="1"/>
</dbReference>
<dbReference type="InterPro" id="IPR002347">
    <property type="entry name" value="SDR_fam"/>
</dbReference>
<sequence length="240" mass="24604">MVTGSSRGVGRGIAQRLAAEGCRVAVNGRDHQAVSEVVSTLEGSVPVVGDVSTPEGASSVINGTIAALGGIDVLVCNVGGGRSVPPGEETFDEWQRVFALNLWSTTNTVEAAISALRASGGSIVCISSICGLEVVRGAPVTYSAAKSALHAYVRGIARPLGGDGVRINAIALGNILFEGSVWSERLTLEGDEVRAMLKTQVALGRFGEPHDVADLVTFLASDRSGFVTGAVWTLDGGQVG</sequence>
<dbReference type="SUPFAM" id="SSF51735">
    <property type="entry name" value="NAD(P)-binding Rossmann-fold domains"/>
    <property type="match status" value="1"/>
</dbReference>
<dbReference type="PRINTS" id="PR00081">
    <property type="entry name" value="GDHRDH"/>
</dbReference>